<evidence type="ECO:0000313" key="3">
    <source>
        <dbReference type="Proteomes" id="UP001497497"/>
    </source>
</evidence>
<name>A0AAV2IDD2_LYMST</name>
<dbReference type="Proteomes" id="UP001497497">
    <property type="component" value="Unassembled WGS sequence"/>
</dbReference>
<proteinExistence type="predicted"/>
<gene>
    <name evidence="2" type="ORF">GSLYS_00018343001</name>
</gene>
<comment type="caution">
    <text evidence="2">The sequence shown here is derived from an EMBL/GenBank/DDBJ whole genome shotgun (WGS) entry which is preliminary data.</text>
</comment>
<accession>A0AAV2IDD2</accession>
<evidence type="ECO:0000256" key="1">
    <source>
        <dbReference type="SAM" id="MobiDB-lite"/>
    </source>
</evidence>
<evidence type="ECO:0000313" key="2">
    <source>
        <dbReference type="EMBL" id="CAL1544860.1"/>
    </source>
</evidence>
<feature type="compositionally biased region" description="Polar residues" evidence="1">
    <location>
        <begin position="287"/>
        <end position="309"/>
    </location>
</feature>
<dbReference type="EMBL" id="CAXITT010000653">
    <property type="protein sequence ID" value="CAL1544860.1"/>
    <property type="molecule type" value="Genomic_DNA"/>
</dbReference>
<reference evidence="2 3" key="1">
    <citation type="submission" date="2024-04" db="EMBL/GenBank/DDBJ databases">
        <authorList>
            <consortium name="Genoscope - CEA"/>
            <person name="William W."/>
        </authorList>
    </citation>
    <scope>NUCLEOTIDE SEQUENCE [LARGE SCALE GENOMIC DNA]</scope>
</reference>
<sequence>MQVIPEVVPPQGPMQLTVPQIYRMPSPSCDTQLEELRTQKSQVHRRSEGCLDLSAVGRNMWPQQNQHHHRASLPSVQIFSASGHRSGFETPSPVPSYIRDSPSPNYVPARDPPSPGYFHGDPPSPFRSQCGSTLGVGVRGAQPNMLSPLQWATGPGCMSGRMSGYDTSINQHGTWPAYGGVSPLSTGTAETSSWAAVQDCSDVSDDSSTEDQFFAVGKDLSHMIGSKNGSSDEDVGNVHHGPKNSWPPPPPHSSTLLTRGVTPDLLEPPELYNAHRPIQMQWSDPLSSRSMWANSPQDINQHKTSQSMQGFGGVQ</sequence>
<feature type="region of interest" description="Disordered" evidence="1">
    <location>
        <begin position="224"/>
        <end position="269"/>
    </location>
</feature>
<organism evidence="2 3">
    <name type="scientific">Lymnaea stagnalis</name>
    <name type="common">Great pond snail</name>
    <name type="synonym">Helix stagnalis</name>
    <dbReference type="NCBI Taxonomy" id="6523"/>
    <lineage>
        <taxon>Eukaryota</taxon>
        <taxon>Metazoa</taxon>
        <taxon>Spiralia</taxon>
        <taxon>Lophotrochozoa</taxon>
        <taxon>Mollusca</taxon>
        <taxon>Gastropoda</taxon>
        <taxon>Heterobranchia</taxon>
        <taxon>Euthyneura</taxon>
        <taxon>Panpulmonata</taxon>
        <taxon>Hygrophila</taxon>
        <taxon>Lymnaeoidea</taxon>
        <taxon>Lymnaeidae</taxon>
        <taxon>Lymnaea</taxon>
    </lineage>
</organism>
<keyword evidence="3" id="KW-1185">Reference proteome</keyword>
<feature type="region of interest" description="Disordered" evidence="1">
    <location>
        <begin position="287"/>
        <end position="315"/>
    </location>
</feature>
<feature type="region of interest" description="Disordered" evidence="1">
    <location>
        <begin position="83"/>
        <end position="102"/>
    </location>
</feature>
<protein>
    <submittedName>
        <fullName evidence="2">Uncharacterized protein</fullName>
    </submittedName>
</protein>
<dbReference type="AlphaFoldDB" id="A0AAV2IDD2"/>